<accession>A0A9P9G9Y1</accession>
<dbReference type="RefSeq" id="XP_046044806.1">
    <property type="nucleotide sequence ID" value="XM_046190682.1"/>
</dbReference>
<keyword evidence="2" id="KW-1185">Reference proteome</keyword>
<organism evidence="1 2">
    <name type="scientific">Fusarium redolens</name>
    <dbReference type="NCBI Taxonomy" id="48865"/>
    <lineage>
        <taxon>Eukaryota</taxon>
        <taxon>Fungi</taxon>
        <taxon>Dikarya</taxon>
        <taxon>Ascomycota</taxon>
        <taxon>Pezizomycotina</taxon>
        <taxon>Sordariomycetes</taxon>
        <taxon>Hypocreomycetidae</taxon>
        <taxon>Hypocreales</taxon>
        <taxon>Nectriaceae</taxon>
        <taxon>Fusarium</taxon>
        <taxon>Fusarium redolens species complex</taxon>
    </lineage>
</organism>
<sequence length="101" mass="11332">MCIIYSTPKSCGNCEAEDIALTNKEECEAIKQGQACLGKKEVVLNNAWLCPACKFNTARGPSYLETYDYQPKIRQQITKEESAEKKTGCFTDKVKKMIGKK</sequence>
<evidence type="ECO:0000313" key="1">
    <source>
        <dbReference type="EMBL" id="KAH7235041.1"/>
    </source>
</evidence>
<evidence type="ECO:0000313" key="2">
    <source>
        <dbReference type="Proteomes" id="UP000720189"/>
    </source>
</evidence>
<gene>
    <name evidence="1" type="ORF">BKA55DRAFT_544227</name>
</gene>
<protein>
    <submittedName>
        <fullName evidence="1">Uncharacterized protein</fullName>
    </submittedName>
</protein>
<comment type="caution">
    <text evidence="1">The sequence shown here is derived from an EMBL/GenBank/DDBJ whole genome shotgun (WGS) entry which is preliminary data.</text>
</comment>
<dbReference type="GeneID" id="70220636"/>
<reference evidence="1" key="1">
    <citation type="journal article" date="2021" name="Nat. Commun.">
        <title>Genetic determinants of endophytism in the Arabidopsis root mycobiome.</title>
        <authorList>
            <person name="Mesny F."/>
            <person name="Miyauchi S."/>
            <person name="Thiergart T."/>
            <person name="Pickel B."/>
            <person name="Atanasova L."/>
            <person name="Karlsson M."/>
            <person name="Huettel B."/>
            <person name="Barry K.W."/>
            <person name="Haridas S."/>
            <person name="Chen C."/>
            <person name="Bauer D."/>
            <person name="Andreopoulos W."/>
            <person name="Pangilinan J."/>
            <person name="LaButti K."/>
            <person name="Riley R."/>
            <person name="Lipzen A."/>
            <person name="Clum A."/>
            <person name="Drula E."/>
            <person name="Henrissat B."/>
            <person name="Kohler A."/>
            <person name="Grigoriev I.V."/>
            <person name="Martin F.M."/>
            <person name="Hacquard S."/>
        </authorList>
    </citation>
    <scope>NUCLEOTIDE SEQUENCE</scope>
    <source>
        <strain evidence="1">MPI-CAGE-AT-0023</strain>
    </source>
</reference>
<dbReference type="EMBL" id="JAGMUX010000017">
    <property type="protein sequence ID" value="KAH7235041.1"/>
    <property type="molecule type" value="Genomic_DNA"/>
</dbReference>
<dbReference type="OrthoDB" id="4972001at2759"/>
<proteinExistence type="predicted"/>
<dbReference type="Proteomes" id="UP000720189">
    <property type="component" value="Unassembled WGS sequence"/>
</dbReference>
<name>A0A9P9G9Y1_FUSRE</name>
<dbReference type="AlphaFoldDB" id="A0A9P9G9Y1"/>